<dbReference type="Proteomes" id="UP001162483">
    <property type="component" value="Unassembled WGS sequence"/>
</dbReference>
<name>A0ABN9E735_9NEOB</name>
<organism evidence="1 2">
    <name type="scientific">Staurois parvus</name>
    <dbReference type="NCBI Taxonomy" id="386267"/>
    <lineage>
        <taxon>Eukaryota</taxon>
        <taxon>Metazoa</taxon>
        <taxon>Chordata</taxon>
        <taxon>Craniata</taxon>
        <taxon>Vertebrata</taxon>
        <taxon>Euteleostomi</taxon>
        <taxon>Amphibia</taxon>
        <taxon>Batrachia</taxon>
        <taxon>Anura</taxon>
        <taxon>Neobatrachia</taxon>
        <taxon>Ranoidea</taxon>
        <taxon>Ranidae</taxon>
        <taxon>Staurois</taxon>
    </lineage>
</organism>
<evidence type="ECO:0000313" key="2">
    <source>
        <dbReference type="Proteomes" id="UP001162483"/>
    </source>
</evidence>
<evidence type="ECO:0000313" key="1">
    <source>
        <dbReference type="EMBL" id="CAI9580453.1"/>
    </source>
</evidence>
<protein>
    <submittedName>
        <fullName evidence="1">Uncharacterized protein</fullName>
    </submittedName>
</protein>
<dbReference type="EMBL" id="CATNWA010015189">
    <property type="protein sequence ID" value="CAI9580453.1"/>
    <property type="molecule type" value="Genomic_DNA"/>
</dbReference>
<keyword evidence="2" id="KW-1185">Reference proteome</keyword>
<sequence length="48" mass="5486">MYPAYHQTNSREDPLISRLAHVGKENTRHSAVSSNKFIVKQITLTMSK</sequence>
<reference evidence="1" key="1">
    <citation type="submission" date="2023-05" db="EMBL/GenBank/DDBJ databases">
        <authorList>
            <person name="Stuckert A."/>
        </authorList>
    </citation>
    <scope>NUCLEOTIDE SEQUENCE</scope>
</reference>
<gene>
    <name evidence="1" type="ORF">SPARVUS_LOCUS9295028</name>
</gene>
<comment type="caution">
    <text evidence="1">The sequence shown here is derived from an EMBL/GenBank/DDBJ whole genome shotgun (WGS) entry which is preliminary data.</text>
</comment>
<proteinExistence type="predicted"/>
<accession>A0ABN9E735</accession>